<evidence type="ECO:0000313" key="2">
    <source>
        <dbReference type="Proteomes" id="UP001342826"/>
    </source>
</evidence>
<accession>A0ABU6NRU7</accession>
<dbReference type="Proteomes" id="UP001342826">
    <property type="component" value="Unassembled WGS sequence"/>
</dbReference>
<comment type="caution">
    <text evidence="1">The sequence shown here is derived from an EMBL/GenBank/DDBJ whole genome shotgun (WGS) entry which is preliminary data.</text>
</comment>
<name>A0ABU6NRU7_9BACI</name>
<dbReference type="RefSeq" id="WP_328014530.1">
    <property type="nucleotide sequence ID" value="NZ_JARTFS010000001.1"/>
</dbReference>
<reference evidence="1 2" key="1">
    <citation type="submission" date="2023-03" db="EMBL/GenBank/DDBJ databases">
        <title>Bacillus Genome Sequencing.</title>
        <authorList>
            <person name="Dunlap C."/>
        </authorList>
    </citation>
    <scope>NUCLEOTIDE SEQUENCE [LARGE SCALE GENOMIC DNA]</scope>
    <source>
        <strain evidence="1 2">NRS-1717</strain>
    </source>
</reference>
<proteinExistence type="predicted"/>
<organism evidence="1 2">
    <name type="scientific">Metabacillus fastidiosus</name>
    <dbReference type="NCBI Taxonomy" id="1458"/>
    <lineage>
        <taxon>Bacteria</taxon>
        <taxon>Bacillati</taxon>
        <taxon>Bacillota</taxon>
        <taxon>Bacilli</taxon>
        <taxon>Bacillales</taxon>
        <taxon>Bacillaceae</taxon>
        <taxon>Metabacillus</taxon>
    </lineage>
</organism>
<dbReference type="EMBL" id="JARTFS010000001">
    <property type="protein sequence ID" value="MED4399809.1"/>
    <property type="molecule type" value="Genomic_DNA"/>
</dbReference>
<sequence>MARRVAYHQAMSRDNELLQVVTVYESGVTRQQIEKESRYTKRHALLAKRGKKYKYVENTR</sequence>
<gene>
    <name evidence="1" type="ORF">P9271_00350</name>
</gene>
<protein>
    <submittedName>
        <fullName evidence="1">Uncharacterized protein</fullName>
    </submittedName>
</protein>
<evidence type="ECO:0000313" key="1">
    <source>
        <dbReference type="EMBL" id="MED4399809.1"/>
    </source>
</evidence>
<keyword evidence="2" id="KW-1185">Reference proteome</keyword>